<evidence type="ECO:0000313" key="3">
    <source>
        <dbReference type="Proteomes" id="UP001279410"/>
    </source>
</evidence>
<dbReference type="EMBL" id="BRZM01000125">
    <property type="protein sequence ID" value="GLD68130.1"/>
    <property type="molecule type" value="Genomic_DNA"/>
</dbReference>
<protein>
    <submittedName>
        <fullName evidence="2">Butyrophilin subfamily 3 member A3-like isoform X1</fullName>
    </submittedName>
</protein>
<dbReference type="SUPFAM" id="SSF74853">
    <property type="entry name" value="Lamin A/C globular tail domain"/>
    <property type="match status" value="1"/>
</dbReference>
<gene>
    <name evidence="2" type="ORF">AKAME5_001944500</name>
</gene>
<feature type="region of interest" description="Disordered" evidence="1">
    <location>
        <begin position="1"/>
        <end position="22"/>
    </location>
</feature>
<dbReference type="AlphaFoldDB" id="A0AAD3RHD9"/>
<name>A0AAD3RHD9_LATJO</name>
<keyword evidence="3" id="KW-1185">Reference proteome</keyword>
<comment type="caution">
    <text evidence="2">The sequence shown here is derived from an EMBL/GenBank/DDBJ whole genome shotgun (WGS) entry which is preliminary data.</text>
</comment>
<sequence length="158" mass="17456">MVRNLLSAGPTEDSQGPDDLYAVSPAGIMEETHGFTWESNRANSQTREAHIHVPAGEQNHQPLYQYAIVGYDVIKLEHKDSGLGSEYKTDVHRNLVSMIIICHQWTGLSVGRVSESQSSQVKSSSSVTQIIVDEIDSEGKYIRLRNLSSEVMLVLVCG</sequence>
<evidence type="ECO:0000313" key="2">
    <source>
        <dbReference type="EMBL" id="GLD68130.1"/>
    </source>
</evidence>
<evidence type="ECO:0000256" key="1">
    <source>
        <dbReference type="SAM" id="MobiDB-lite"/>
    </source>
</evidence>
<accession>A0AAD3RHD9</accession>
<reference evidence="2" key="1">
    <citation type="submission" date="2022-08" db="EMBL/GenBank/DDBJ databases">
        <title>Genome sequencing of akame (Lates japonicus).</title>
        <authorList>
            <person name="Hashiguchi Y."/>
            <person name="Takahashi H."/>
        </authorList>
    </citation>
    <scope>NUCLEOTIDE SEQUENCE</scope>
    <source>
        <strain evidence="2">Kochi</strain>
    </source>
</reference>
<dbReference type="Proteomes" id="UP001279410">
    <property type="component" value="Unassembled WGS sequence"/>
</dbReference>
<proteinExistence type="predicted"/>
<dbReference type="InterPro" id="IPR036415">
    <property type="entry name" value="Lamin_tail_dom_sf"/>
</dbReference>
<organism evidence="2 3">
    <name type="scientific">Lates japonicus</name>
    <name type="common">Japanese lates</name>
    <dbReference type="NCBI Taxonomy" id="270547"/>
    <lineage>
        <taxon>Eukaryota</taxon>
        <taxon>Metazoa</taxon>
        <taxon>Chordata</taxon>
        <taxon>Craniata</taxon>
        <taxon>Vertebrata</taxon>
        <taxon>Euteleostomi</taxon>
        <taxon>Actinopterygii</taxon>
        <taxon>Neopterygii</taxon>
        <taxon>Teleostei</taxon>
        <taxon>Neoteleostei</taxon>
        <taxon>Acanthomorphata</taxon>
        <taxon>Carangaria</taxon>
        <taxon>Carangaria incertae sedis</taxon>
        <taxon>Centropomidae</taxon>
        <taxon>Lates</taxon>
    </lineage>
</organism>